<evidence type="ECO:0000313" key="4">
    <source>
        <dbReference type="Proteomes" id="UP000078550"/>
    </source>
</evidence>
<dbReference type="Proteomes" id="UP000078555">
    <property type="component" value="Unassembled WGS sequence"/>
</dbReference>
<dbReference type="EMBL" id="FLRD01000077">
    <property type="protein sequence ID" value="SBT34943.1"/>
    <property type="molecule type" value="Genomic_DNA"/>
</dbReference>
<keyword evidence="1" id="KW-0812">Transmembrane</keyword>
<accession>A0A1A8YTG4</accession>
<reference evidence="5" key="1">
    <citation type="submission" date="2016-05" db="EMBL/GenBank/DDBJ databases">
        <authorList>
            <person name="Naeem R."/>
        </authorList>
    </citation>
    <scope>NUCLEOTIDE SEQUENCE [LARGE SCALE GENOMIC DNA]</scope>
</reference>
<reference evidence="2" key="2">
    <citation type="submission" date="2016-05" db="EMBL/GenBank/DDBJ databases">
        <authorList>
            <person name="Lavstsen T."/>
            <person name="Jespersen J.S."/>
        </authorList>
    </citation>
    <scope>NUCLEOTIDE SEQUENCE [LARGE SCALE GENOMIC DNA]</scope>
</reference>
<dbReference type="EMBL" id="FLRE01000099">
    <property type="protein sequence ID" value="SBT35363.1"/>
    <property type="molecule type" value="Genomic_DNA"/>
</dbReference>
<keyword evidence="1" id="KW-0472">Membrane</keyword>
<name>A0A1A8YTG4_PLAOA</name>
<reference evidence="4" key="3">
    <citation type="submission" date="2016-05" db="EMBL/GenBank/DDBJ databases">
        <authorList>
            <person name="Naeem Raeece"/>
        </authorList>
    </citation>
    <scope>NUCLEOTIDE SEQUENCE [LARGE SCALE GENOMIC DNA]</scope>
</reference>
<evidence type="ECO:0000313" key="2">
    <source>
        <dbReference type="EMBL" id="SBT34943.1"/>
    </source>
</evidence>
<evidence type="ECO:0000313" key="5">
    <source>
        <dbReference type="Proteomes" id="UP000078555"/>
    </source>
</evidence>
<evidence type="ECO:0000256" key="1">
    <source>
        <dbReference type="SAM" id="Phobius"/>
    </source>
</evidence>
<dbReference type="Proteomes" id="UP000078550">
    <property type="component" value="Unassembled WGS sequence"/>
</dbReference>
<dbReference type="AlphaFoldDB" id="A0A1A8YTG4"/>
<sequence length="134" mass="15422">MRQEYGGVNEMATVASRLSPFTVSSPLGSSFLGRLKSFTWEFCHKNKQKNDRIGWDRIEQDRGNIVEYFVTFLASLHLPSVEECSFCRGWKEKKQSCALMVCIYGVHLWCAFMVCIHGVHSWRAFMVCLHGVHV</sequence>
<feature type="transmembrane region" description="Helical" evidence="1">
    <location>
        <begin position="98"/>
        <end position="119"/>
    </location>
</feature>
<proteinExistence type="predicted"/>
<keyword evidence="1" id="KW-1133">Transmembrane helix</keyword>
<protein>
    <submittedName>
        <fullName evidence="2">Uncharacterized protein</fullName>
    </submittedName>
</protein>
<evidence type="ECO:0000313" key="3">
    <source>
        <dbReference type="EMBL" id="SBT35363.1"/>
    </source>
</evidence>
<gene>
    <name evidence="2" type="ORF">POVWA1_024800</name>
    <name evidence="3" type="ORF">POVWA2_024650</name>
</gene>
<keyword evidence="5" id="KW-1185">Reference proteome</keyword>
<organism evidence="2 5">
    <name type="scientific">Plasmodium ovale wallikeri</name>
    <dbReference type="NCBI Taxonomy" id="864142"/>
    <lineage>
        <taxon>Eukaryota</taxon>
        <taxon>Sar</taxon>
        <taxon>Alveolata</taxon>
        <taxon>Apicomplexa</taxon>
        <taxon>Aconoidasida</taxon>
        <taxon>Haemosporida</taxon>
        <taxon>Plasmodiidae</taxon>
        <taxon>Plasmodium</taxon>
        <taxon>Plasmodium (Plasmodium)</taxon>
    </lineage>
</organism>